<feature type="chain" id="PRO_5018294186" evidence="1">
    <location>
        <begin position="19"/>
        <end position="80"/>
    </location>
</feature>
<evidence type="ECO:0000256" key="1">
    <source>
        <dbReference type="SAM" id="SignalP"/>
    </source>
</evidence>
<comment type="caution">
    <text evidence="2">The sequence shown here is derived from an EMBL/GenBank/DDBJ whole genome shotgun (WGS) entry which is preliminary data.</text>
</comment>
<dbReference type="EMBL" id="QWIJ01001969">
    <property type="protein sequence ID" value="RMX72996.1"/>
    <property type="molecule type" value="Genomic_DNA"/>
</dbReference>
<gene>
    <name evidence="2" type="ORF">D0869_14050</name>
</gene>
<keyword evidence="1" id="KW-0732">Signal</keyword>
<organism evidence="2 3">
    <name type="scientific">Hortaea werneckii</name>
    <name type="common">Black yeast</name>
    <name type="synonym">Cladosporium werneckii</name>
    <dbReference type="NCBI Taxonomy" id="91943"/>
    <lineage>
        <taxon>Eukaryota</taxon>
        <taxon>Fungi</taxon>
        <taxon>Dikarya</taxon>
        <taxon>Ascomycota</taxon>
        <taxon>Pezizomycotina</taxon>
        <taxon>Dothideomycetes</taxon>
        <taxon>Dothideomycetidae</taxon>
        <taxon>Mycosphaerellales</taxon>
        <taxon>Teratosphaeriaceae</taxon>
        <taxon>Hortaea</taxon>
    </lineage>
</organism>
<proteinExistence type="predicted"/>
<accession>A0A3M6W3S9</accession>
<sequence>SIALVLVVASAAIGTQLAQSGHQRTLIGVAQAWSARVMITLVMFNGGLGLSLAGGHGAGAYTTYGAVLPRSGYVGSVLQS</sequence>
<protein>
    <submittedName>
        <fullName evidence="2">Uncharacterized protein</fullName>
    </submittedName>
</protein>
<feature type="signal peptide" evidence="1">
    <location>
        <begin position="1"/>
        <end position="18"/>
    </location>
</feature>
<evidence type="ECO:0000313" key="3">
    <source>
        <dbReference type="Proteomes" id="UP000281245"/>
    </source>
</evidence>
<feature type="non-terminal residue" evidence="2">
    <location>
        <position position="1"/>
    </location>
</feature>
<reference evidence="2 3" key="1">
    <citation type="journal article" date="2018" name="BMC Genomics">
        <title>Genomic evidence for intraspecific hybridization in a clonal and extremely halotolerant yeast.</title>
        <authorList>
            <person name="Gostincar C."/>
            <person name="Stajich J.E."/>
            <person name="Zupancic J."/>
            <person name="Zalar P."/>
            <person name="Gunde-Cimerman N."/>
        </authorList>
    </citation>
    <scope>NUCLEOTIDE SEQUENCE [LARGE SCALE GENOMIC DNA]</scope>
    <source>
        <strain evidence="2 3">EXF-6656</strain>
    </source>
</reference>
<dbReference type="Proteomes" id="UP000281245">
    <property type="component" value="Unassembled WGS sequence"/>
</dbReference>
<name>A0A3M6W3S9_HORWE</name>
<dbReference type="OrthoDB" id="3933864at2759"/>
<dbReference type="AlphaFoldDB" id="A0A3M6W3S9"/>
<evidence type="ECO:0000313" key="2">
    <source>
        <dbReference type="EMBL" id="RMX72996.1"/>
    </source>
</evidence>